<dbReference type="InterPro" id="IPR056695">
    <property type="entry name" value="DUF7793"/>
</dbReference>
<dbReference type="STRING" id="69322.SAMN05443669_103711"/>
<feature type="domain" description="DUF7793" evidence="1">
    <location>
        <begin position="15"/>
        <end position="126"/>
    </location>
</feature>
<evidence type="ECO:0000259" key="1">
    <source>
        <dbReference type="Pfam" id="PF25056"/>
    </source>
</evidence>
<dbReference type="EMBL" id="FRBU01000037">
    <property type="protein sequence ID" value="SHM44785.1"/>
    <property type="molecule type" value="Genomic_DNA"/>
</dbReference>
<gene>
    <name evidence="2" type="ORF">SAMN05443669_103711</name>
</gene>
<dbReference type="Pfam" id="PF25056">
    <property type="entry name" value="DUF7793"/>
    <property type="match status" value="1"/>
</dbReference>
<dbReference type="Gene3D" id="3.40.970.30">
    <property type="entry name" value="yp_829618.1 like domains"/>
    <property type="match status" value="1"/>
</dbReference>
<protein>
    <recommendedName>
        <fullName evidence="1">DUF7793 domain-containing protein</fullName>
    </recommendedName>
</protein>
<evidence type="ECO:0000313" key="2">
    <source>
        <dbReference type="EMBL" id="SHM44785.1"/>
    </source>
</evidence>
<evidence type="ECO:0000313" key="3">
    <source>
        <dbReference type="Proteomes" id="UP000184260"/>
    </source>
</evidence>
<sequence>MIAAHDFYENAYAQFWIVDGILFFKYKPKTVIDFKAAQLVVTDRIHFQRERTFPVLCDIRGVVDTDKAGRDYLAQSGSVLTCAVGLIVDEKVLLTISSFYLQFSKPSVPTQIFTTEAPALNYLKSFINAKGLVISP</sequence>
<accession>A0A1M7IVR0</accession>
<reference evidence="3" key="1">
    <citation type="submission" date="2016-11" db="EMBL/GenBank/DDBJ databases">
        <authorList>
            <person name="Varghese N."/>
            <person name="Submissions S."/>
        </authorList>
    </citation>
    <scope>NUCLEOTIDE SEQUENCE [LARGE SCALE GENOMIC DNA]</scope>
    <source>
        <strain evidence="3">DSM 3661</strain>
    </source>
</reference>
<organism evidence="2 3">
    <name type="scientific">Flavobacterium xanthum</name>
    <dbReference type="NCBI Taxonomy" id="69322"/>
    <lineage>
        <taxon>Bacteria</taxon>
        <taxon>Pseudomonadati</taxon>
        <taxon>Bacteroidota</taxon>
        <taxon>Flavobacteriia</taxon>
        <taxon>Flavobacteriales</taxon>
        <taxon>Flavobacteriaceae</taxon>
        <taxon>Flavobacterium</taxon>
    </lineage>
</organism>
<name>A0A1M7IVR0_9FLAO</name>
<dbReference type="Proteomes" id="UP000184260">
    <property type="component" value="Unassembled WGS sequence"/>
</dbReference>
<proteinExistence type="predicted"/>
<dbReference type="AlphaFoldDB" id="A0A1M7IVR0"/>
<dbReference type="RefSeq" id="WP_073354859.1">
    <property type="nucleotide sequence ID" value="NZ_FRBU01000037.1"/>
</dbReference>
<keyword evidence="3" id="KW-1185">Reference proteome</keyword>
<dbReference type="OrthoDB" id="957652at2"/>